<dbReference type="GO" id="GO:0016020">
    <property type="term" value="C:membrane"/>
    <property type="evidence" value="ECO:0007669"/>
    <property type="project" value="UniProtKB-SubCell"/>
</dbReference>
<dbReference type="GO" id="GO:0008521">
    <property type="term" value="F:acetyl-CoA transmembrane transporter activity"/>
    <property type="evidence" value="ECO:0007669"/>
    <property type="project" value="InterPro"/>
</dbReference>
<proteinExistence type="predicted"/>
<evidence type="ECO:0000313" key="7">
    <source>
        <dbReference type="EMBL" id="ETV95138.1"/>
    </source>
</evidence>
<keyword evidence="2 6" id="KW-0812">Transmembrane</keyword>
<dbReference type="PANTHER" id="PTHR12778:SF9">
    <property type="entry name" value="ACETYL-COENZYME A TRANSPORTER 1"/>
    <property type="match status" value="1"/>
</dbReference>
<dbReference type="Pfam" id="PF13000">
    <property type="entry name" value="Acatn"/>
    <property type="match status" value="2"/>
</dbReference>
<comment type="subcellular location">
    <subcellularLocation>
        <location evidence="1">Membrane</location>
        <topology evidence="1">Multi-pass membrane protein</topology>
    </subcellularLocation>
</comment>
<dbReference type="GeneID" id="20088456"/>
<dbReference type="OrthoDB" id="6415790at2759"/>
<feature type="transmembrane region" description="Helical" evidence="6">
    <location>
        <begin position="108"/>
        <end position="129"/>
    </location>
</feature>
<dbReference type="InterPro" id="IPR024371">
    <property type="entry name" value="AcetylCoA_trans_1-like"/>
</dbReference>
<dbReference type="SUPFAM" id="SSF103473">
    <property type="entry name" value="MFS general substrate transporter"/>
    <property type="match status" value="1"/>
</dbReference>
<feature type="compositionally biased region" description="Low complexity" evidence="5">
    <location>
        <begin position="7"/>
        <end position="17"/>
    </location>
</feature>
<feature type="transmembrane region" description="Helical" evidence="6">
    <location>
        <begin position="303"/>
        <end position="321"/>
    </location>
</feature>
<dbReference type="STRING" id="157072.A0A024TM70"/>
<evidence type="ECO:0000256" key="6">
    <source>
        <dbReference type="SAM" id="Phobius"/>
    </source>
</evidence>
<reference evidence="7" key="1">
    <citation type="submission" date="2013-12" db="EMBL/GenBank/DDBJ databases">
        <title>The Genome Sequence of Aphanomyces invadans NJM9701.</title>
        <authorList>
            <consortium name="The Broad Institute Genomics Platform"/>
            <person name="Russ C."/>
            <person name="Tyler B."/>
            <person name="van West P."/>
            <person name="Dieguez-Uribeondo J."/>
            <person name="Young S.K."/>
            <person name="Zeng Q."/>
            <person name="Gargeya S."/>
            <person name="Fitzgerald M."/>
            <person name="Abouelleil A."/>
            <person name="Alvarado L."/>
            <person name="Chapman S.B."/>
            <person name="Gainer-Dewar J."/>
            <person name="Goldberg J."/>
            <person name="Griggs A."/>
            <person name="Gujja S."/>
            <person name="Hansen M."/>
            <person name="Howarth C."/>
            <person name="Imamovic A."/>
            <person name="Ireland A."/>
            <person name="Larimer J."/>
            <person name="McCowan C."/>
            <person name="Murphy C."/>
            <person name="Pearson M."/>
            <person name="Poon T.W."/>
            <person name="Priest M."/>
            <person name="Roberts A."/>
            <person name="Saif S."/>
            <person name="Shea T."/>
            <person name="Sykes S."/>
            <person name="Wortman J."/>
            <person name="Nusbaum C."/>
            <person name="Birren B."/>
        </authorList>
    </citation>
    <scope>NUCLEOTIDE SEQUENCE [LARGE SCALE GENOMIC DNA]</scope>
    <source>
        <strain evidence="7">NJM9701</strain>
    </source>
</reference>
<feature type="transmembrane region" description="Helical" evidence="6">
    <location>
        <begin position="260"/>
        <end position="283"/>
    </location>
</feature>
<keyword evidence="4 6" id="KW-0472">Membrane</keyword>
<dbReference type="InterPro" id="IPR004752">
    <property type="entry name" value="AmpG_permease/AT-1"/>
</dbReference>
<accession>A0A024TM70</accession>
<evidence type="ECO:0000256" key="5">
    <source>
        <dbReference type="SAM" id="MobiDB-lite"/>
    </source>
</evidence>
<feature type="transmembrane region" description="Helical" evidence="6">
    <location>
        <begin position="141"/>
        <end position="163"/>
    </location>
</feature>
<dbReference type="GO" id="GO:0035348">
    <property type="term" value="P:acetyl-CoA transmembrane transport"/>
    <property type="evidence" value="ECO:0007669"/>
    <property type="project" value="InterPro"/>
</dbReference>
<dbReference type="RefSeq" id="XP_008876311.1">
    <property type="nucleotide sequence ID" value="XM_008878089.1"/>
</dbReference>
<dbReference type="VEuPathDB" id="FungiDB:H310_11406"/>
<gene>
    <name evidence="7" type="ORF">H310_11406</name>
</gene>
<organism evidence="7">
    <name type="scientific">Aphanomyces invadans</name>
    <dbReference type="NCBI Taxonomy" id="157072"/>
    <lineage>
        <taxon>Eukaryota</taxon>
        <taxon>Sar</taxon>
        <taxon>Stramenopiles</taxon>
        <taxon>Oomycota</taxon>
        <taxon>Saprolegniomycetes</taxon>
        <taxon>Saprolegniales</taxon>
        <taxon>Verrucalvaceae</taxon>
        <taxon>Aphanomyces</taxon>
    </lineage>
</organism>
<evidence type="ECO:0000256" key="4">
    <source>
        <dbReference type="ARBA" id="ARBA00023136"/>
    </source>
</evidence>
<dbReference type="EMBL" id="KI913982">
    <property type="protein sequence ID" value="ETV95138.1"/>
    <property type="molecule type" value="Genomic_DNA"/>
</dbReference>
<feature type="transmembrane region" description="Helical" evidence="6">
    <location>
        <begin position="215"/>
        <end position="239"/>
    </location>
</feature>
<sequence length="515" mass="56529">MAKKRSATASKATSESAPEGQGATPSPSLSGEAGDVWSIAVLMVLYTLQGIPMGLSSSVPFLLQSKVGYAEQATFSLVSWPFSLKLLWAPIVDSFFVESFGRRKSWLVPVQLACSVLMIYGGPFVGTLLDMEVPDIHQLTAFFFALYFLMATQDIAVDGWALTMLSAKNVSYASTCNSIGQTLGYFIAYVGFLALNDPTTCNTYFRPDPNPDTGLVTLPGFMSFWGYVMLGTTVLVWLFKAEKADPDHNLTIRETYHQMWTVMQLPSVLVLTALQLTCKVAFAATDSVSSLKLVEYGVQKEKLALLTPVLVPLGLLLPVLISQRMDKSRPLELFLWAIPFRLVVGLLYATIVYLTPVVMSHTEDIHYYYYILLLVAGACHEVSAYLMYVPQMAFFAKVSDPSIGGTYMTFLNTISNLGSKWPNSVSLAFVDSLSTKLCSADATNSCGDHDARVACESLENGRCMIITDGYFVEVAVCTIIGIVWLALAYRHVDKLQTLPMAAWRVAKRGSEKNGD</sequence>
<name>A0A024TM70_9STRA</name>
<evidence type="ECO:0008006" key="8">
    <source>
        <dbReference type="Google" id="ProtNLM"/>
    </source>
</evidence>
<evidence type="ECO:0000256" key="3">
    <source>
        <dbReference type="ARBA" id="ARBA00022989"/>
    </source>
</evidence>
<dbReference type="Gene3D" id="1.20.1250.20">
    <property type="entry name" value="MFS general substrate transporter like domains"/>
    <property type="match status" value="1"/>
</dbReference>
<protein>
    <recommendedName>
        <fullName evidence="8">Acetyl-coenzyme A transporter 1</fullName>
    </recommendedName>
</protein>
<feature type="transmembrane region" description="Helical" evidence="6">
    <location>
        <begin position="367"/>
        <end position="388"/>
    </location>
</feature>
<feature type="transmembrane region" description="Helical" evidence="6">
    <location>
        <begin position="470"/>
        <end position="489"/>
    </location>
</feature>
<evidence type="ECO:0000256" key="2">
    <source>
        <dbReference type="ARBA" id="ARBA00022692"/>
    </source>
</evidence>
<feature type="region of interest" description="Disordered" evidence="5">
    <location>
        <begin position="1"/>
        <end position="30"/>
    </location>
</feature>
<evidence type="ECO:0000256" key="1">
    <source>
        <dbReference type="ARBA" id="ARBA00004141"/>
    </source>
</evidence>
<feature type="transmembrane region" description="Helical" evidence="6">
    <location>
        <begin position="333"/>
        <end position="355"/>
    </location>
</feature>
<dbReference type="PANTHER" id="PTHR12778">
    <property type="entry name" value="SOLUTE CARRIER FAMILY 33 ACETYL-COA TRANSPORTER -RELATED"/>
    <property type="match status" value="1"/>
</dbReference>
<dbReference type="eggNOG" id="KOG3574">
    <property type="taxonomic scope" value="Eukaryota"/>
</dbReference>
<dbReference type="AlphaFoldDB" id="A0A024TM70"/>
<feature type="transmembrane region" description="Helical" evidence="6">
    <location>
        <begin position="175"/>
        <end position="195"/>
    </location>
</feature>
<dbReference type="InterPro" id="IPR036259">
    <property type="entry name" value="MFS_trans_sf"/>
</dbReference>
<keyword evidence="3 6" id="KW-1133">Transmembrane helix</keyword>